<feature type="transmembrane region" description="Helical" evidence="2">
    <location>
        <begin position="298"/>
        <end position="319"/>
    </location>
</feature>
<accession>A0ABT7SHP6</accession>
<feature type="transmembrane region" description="Helical" evidence="2">
    <location>
        <begin position="409"/>
        <end position="429"/>
    </location>
</feature>
<feature type="compositionally biased region" description="Low complexity" evidence="1">
    <location>
        <begin position="28"/>
        <end position="37"/>
    </location>
</feature>
<dbReference type="RefSeq" id="WP_289455574.1">
    <property type="nucleotide sequence ID" value="NZ_JAUCGQ010000001.1"/>
</dbReference>
<feature type="transmembrane region" description="Helical" evidence="2">
    <location>
        <begin position="326"/>
        <end position="346"/>
    </location>
</feature>
<feature type="transmembrane region" description="Helical" evidence="2">
    <location>
        <begin position="116"/>
        <end position="135"/>
    </location>
</feature>
<gene>
    <name evidence="4" type="ORF">QRT04_12310</name>
</gene>
<keyword evidence="2" id="KW-0472">Membrane</keyword>
<dbReference type="GO" id="GO:0004519">
    <property type="term" value="F:endonuclease activity"/>
    <property type="evidence" value="ECO:0007669"/>
    <property type="project" value="UniProtKB-KW"/>
</dbReference>
<dbReference type="Proteomes" id="UP001529338">
    <property type="component" value="Unassembled WGS sequence"/>
</dbReference>
<dbReference type="PANTHER" id="PTHR14859">
    <property type="entry name" value="CALCOFLUOR WHITE HYPERSENSITIVE PROTEIN PRECURSOR"/>
    <property type="match status" value="1"/>
</dbReference>
<dbReference type="Pfam" id="PF03372">
    <property type="entry name" value="Exo_endo_phos"/>
    <property type="match status" value="1"/>
</dbReference>
<dbReference type="PANTHER" id="PTHR14859:SF15">
    <property type="entry name" value="ENDONUCLEASE_EXONUCLEASE_PHOSPHATASE DOMAIN-CONTAINING PROTEIN"/>
    <property type="match status" value="1"/>
</dbReference>
<evidence type="ECO:0000313" key="4">
    <source>
        <dbReference type="EMBL" id="MDM7855714.1"/>
    </source>
</evidence>
<feature type="transmembrane region" description="Helical" evidence="2">
    <location>
        <begin position="83"/>
        <end position="104"/>
    </location>
</feature>
<protein>
    <submittedName>
        <fullName evidence="4">Endonuclease/exonuclease/phosphatase family protein</fullName>
    </submittedName>
</protein>
<organism evidence="4 5">
    <name type="scientific">Cellulomonas alba</name>
    <dbReference type="NCBI Taxonomy" id="3053467"/>
    <lineage>
        <taxon>Bacteria</taxon>
        <taxon>Bacillati</taxon>
        <taxon>Actinomycetota</taxon>
        <taxon>Actinomycetes</taxon>
        <taxon>Micrococcales</taxon>
        <taxon>Cellulomonadaceae</taxon>
        <taxon>Cellulomonas</taxon>
    </lineage>
</organism>
<dbReference type="InterPro" id="IPR005135">
    <property type="entry name" value="Endo/exonuclease/phosphatase"/>
</dbReference>
<evidence type="ECO:0000256" key="1">
    <source>
        <dbReference type="SAM" id="MobiDB-lite"/>
    </source>
</evidence>
<feature type="transmembrane region" description="Helical" evidence="2">
    <location>
        <begin position="352"/>
        <end position="371"/>
    </location>
</feature>
<evidence type="ECO:0000256" key="2">
    <source>
        <dbReference type="SAM" id="Phobius"/>
    </source>
</evidence>
<feature type="region of interest" description="Disordered" evidence="1">
    <location>
        <begin position="434"/>
        <end position="453"/>
    </location>
</feature>
<dbReference type="SUPFAM" id="SSF56219">
    <property type="entry name" value="DNase I-like"/>
    <property type="match status" value="1"/>
</dbReference>
<keyword evidence="4" id="KW-0378">Hydrolase</keyword>
<feature type="transmembrane region" description="Helical" evidence="2">
    <location>
        <begin position="147"/>
        <end position="173"/>
    </location>
</feature>
<name>A0ABT7SHP6_9CELL</name>
<feature type="transmembrane region" description="Helical" evidence="2">
    <location>
        <begin position="272"/>
        <end position="292"/>
    </location>
</feature>
<dbReference type="InterPro" id="IPR036691">
    <property type="entry name" value="Endo/exonu/phosph_ase_sf"/>
</dbReference>
<keyword evidence="2" id="KW-0812">Transmembrane</keyword>
<dbReference type="EMBL" id="JAUCGQ010000001">
    <property type="protein sequence ID" value="MDM7855714.1"/>
    <property type="molecule type" value="Genomic_DNA"/>
</dbReference>
<keyword evidence="4" id="KW-0540">Nuclease</keyword>
<comment type="caution">
    <text evidence="4">The sequence shown here is derived from an EMBL/GenBank/DDBJ whole genome shotgun (WGS) entry which is preliminary data.</text>
</comment>
<dbReference type="Gene3D" id="3.60.10.10">
    <property type="entry name" value="Endonuclease/exonuclease/phosphatase"/>
    <property type="match status" value="1"/>
</dbReference>
<proteinExistence type="predicted"/>
<feature type="domain" description="Endonuclease/exonuclease/phosphatase" evidence="3">
    <location>
        <begin position="502"/>
        <end position="717"/>
    </location>
</feature>
<keyword evidence="4" id="KW-0255">Endonuclease</keyword>
<keyword evidence="5" id="KW-1185">Reference proteome</keyword>
<keyword evidence="2" id="KW-1133">Transmembrane helix</keyword>
<feature type="transmembrane region" description="Helical" evidence="2">
    <location>
        <begin position="383"/>
        <end position="403"/>
    </location>
</feature>
<dbReference type="InterPro" id="IPR051916">
    <property type="entry name" value="GPI-anchor_lipid_remodeler"/>
</dbReference>
<evidence type="ECO:0000259" key="3">
    <source>
        <dbReference type="Pfam" id="PF03372"/>
    </source>
</evidence>
<sequence>MTSDDATEPPPSPRPSGALPAPFPPPAGRSAARPDPAALAVPPDAGVPTRVALLAVLTAACLELVRASGPLLDRWFTVGTVDAAVAAVVTFAGAGVVAGLLLLVTGRADGAPDGRTVLVGAVLLSVLRLVVQWLTPTPADGTEHLGLAFDVLGLATVTTALAVLTLVVAHVAATPGTVVSRRETAQTVTVLRALVPGGWPGGARQAALGLLLGCSLAVSVQMVLATWDAVWRTGWVGWEVTVVLVVVLMLAARGLVAGPAGPALPVGRPRRLWAVGPFVGLATIVAANPAFAASQSGVALGVAGFVLVGALTAGAWLLLRPDAWHGSVRVAAAVLLVGATVGAMWLDDWGALVALAVFDVAVGIVLTGALSSRRTAPPGIPRATGAVAVAGLGAGAPLLLYYLDYDVPLPVDNAWVVVAGAVVLALTGLRRRTPRGANGTGPSATAGSEPREPVPARVNAVRLLLLPPLVLALVGLAPSGTTTHGADVPARSASDELTLVDWNLHYEVSPFTAVDLEGIAARIEAEHPDVVTLQEVERGWVLGGGVDAATWLAHRLGMTVEFAPAADRQFGNAILARSALTDVAVHPLPYGAGPQHRSALSATLTTAGGTRVRVTSVHLQHRDTNTPTRLAEVRALLAAEPPRGPALLAGDLNATPGSPEVALLEGAGWRSAVDAVGDEGALTSTSTDPTERIDWVFGHGVTFVAAQVPTGPRQSDHLPVVVRLRTGG</sequence>
<reference evidence="4 5" key="1">
    <citation type="submission" date="2023-06" db="EMBL/GenBank/DDBJ databases">
        <title>Cellulomonas sp. MW4 Whole genome sequence.</title>
        <authorList>
            <person name="Park S."/>
        </authorList>
    </citation>
    <scope>NUCLEOTIDE SEQUENCE [LARGE SCALE GENOMIC DNA]</scope>
    <source>
        <strain evidence="4 5">MW4</strain>
    </source>
</reference>
<evidence type="ECO:0000313" key="5">
    <source>
        <dbReference type="Proteomes" id="UP001529338"/>
    </source>
</evidence>
<feature type="region of interest" description="Disordered" evidence="1">
    <location>
        <begin position="1"/>
        <end position="37"/>
    </location>
</feature>
<feature type="transmembrane region" description="Helical" evidence="2">
    <location>
        <begin position="233"/>
        <end position="252"/>
    </location>
</feature>
<feature type="transmembrane region" description="Helical" evidence="2">
    <location>
        <begin position="206"/>
        <end position="227"/>
    </location>
</feature>